<evidence type="ECO:0000313" key="1">
    <source>
        <dbReference type="EMBL" id="KAJ5386005.1"/>
    </source>
</evidence>
<protein>
    <submittedName>
        <fullName evidence="1">Uncharacterized protein</fullName>
    </submittedName>
</protein>
<name>A0A9W9VMU1_9EURO</name>
<reference evidence="1" key="2">
    <citation type="journal article" date="2023" name="IMA Fungus">
        <title>Comparative genomic study of the Penicillium genus elucidates a diverse pangenome and 15 lateral gene transfer events.</title>
        <authorList>
            <person name="Petersen C."/>
            <person name="Sorensen T."/>
            <person name="Nielsen M.R."/>
            <person name="Sondergaard T.E."/>
            <person name="Sorensen J.L."/>
            <person name="Fitzpatrick D.A."/>
            <person name="Frisvad J.C."/>
            <person name="Nielsen K.L."/>
        </authorList>
    </citation>
    <scope>NUCLEOTIDE SEQUENCE</scope>
    <source>
        <strain evidence="1">IBT 29677</strain>
    </source>
</reference>
<gene>
    <name evidence="1" type="ORF">N7509_008546</name>
</gene>
<dbReference type="RefSeq" id="XP_056483803.1">
    <property type="nucleotide sequence ID" value="XM_056633183.1"/>
</dbReference>
<dbReference type="Proteomes" id="UP001147747">
    <property type="component" value="Unassembled WGS sequence"/>
</dbReference>
<keyword evidence="2" id="KW-1185">Reference proteome</keyword>
<comment type="caution">
    <text evidence="1">The sequence shown here is derived from an EMBL/GenBank/DDBJ whole genome shotgun (WGS) entry which is preliminary data.</text>
</comment>
<proteinExistence type="predicted"/>
<dbReference type="GeneID" id="81372163"/>
<organism evidence="1 2">
    <name type="scientific">Penicillium cosmopolitanum</name>
    <dbReference type="NCBI Taxonomy" id="1131564"/>
    <lineage>
        <taxon>Eukaryota</taxon>
        <taxon>Fungi</taxon>
        <taxon>Dikarya</taxon>
        <taxon>Ascomycota</taxon>
        <taxon>Pezizomycotina</taxon>
        <taxon>Eurotiomycetes</taxon>
        <taxon>Eurotiomycetidae</taxon>
        <taxon>Eurotiales</taxon>
        <taxon>Aspergillaceae</taxon>
        <taxon>Penicillium</taxon>
    </lineage>
</organism>
<dbReference type="EMBL" id="JAPZBU010000009">
    <property type="protein sequence ID" value="KAJ5386005.1"/>
    <property type="molecule type" value="Genomic_DNA"/>
</dbReference>
<sequence length="66" mass="6999">MHIRKPQPAPVQQVVAAPQQVQYVAAPGIGGMGLLGRRQAVLASREALLSDRFARRGGRRGGLLGL</sequence>
<dbReference type="AlphaFoldDB" id="A0A9W9VMU1"/>
<accession>A0A9W9VMU1</accession>
<evidence type="ECO:0000313" key="2">
    <source>
        <dbReference type="Proteomes" id="UP001147747"/>
    </source>
</evidence>
<reference evidence="1" key="1">
    <citation type="submission" date="2022-12" db="EMBL/GenBank/DDBJ databases">
        <authorList>
            <person name="Petersen C."/>
        </authorList>
    </citation>
    <scope>NUCLEOTIDE SEQUENCE</scope>
    <source>
        <strain evidence="1">IBT 29677</strain>
    </source>
</reference>